<dbReference type="PROSITE" id="PS50001">
    <property type="entry name" value="SH2"/>
    <property type="match status" value="2"/>
</dbReference>
<dbReference type="CDD" id="cd09932">
    <property type="entry name" value="SH2_C-SH2_PLC_gamma_like"/>
    <property type="match status" value="1"/>
</dbReference>
<dbReference type="InterPro" id="IPR011993">
    <property type="entry name" value="PH-like_dom_sf"/>
</dbReference>
<dbReference type="Pfam" id="PF00168">
    <property type="entry name" value="C2"/>
    <property type="match status" value="1"/>
</dbReference>
<comment type="catalytic activity">
    <reaction evidence="13">
        <text>a 1,2-diacyl-sn-glycero-3-phospho-(1D-myo-inositol-4,5-bisphosphate) + H2O = 1D-myo-inositol 1,4,5-trisphosphate + a 1,2-diacyl-sn-glycerol + H(+)</text>
        <dbReference type="Rhea" id="RHEA:33179"/>
        <dbReference type="ChEBI" id="CHEBI:15377"/>
        <dbReference type="ChEBI" id="CHEBI:15378"/>
        <dbReference type="ChEBI" id="CHEBI:17815"/>
        <dbReference type="ChEBI" id="CHEBI:58456"/>
        <dbReference type="ChEBI" id="CHEBI:203600"/>
        <dbReference type="EC" id="3.1.4.11"/>
    </reaction>
    <physiologicalReaction direction="left-to-right" evidence="13">
        <dbReference type="Rhea" id="RHEA:33180"/>
    </physiologicalReaction>
</comment>
<evidence type="ECO:0000256" key="1">
    <source>
        <dbReference type="ARBA" id="ARBA00001913"/>
    </source>
</evidence>
<dbReference type="PRINTS" id="PR00401">
    <property type="entry name" value="SH2DOMAIN"/>
</dbReference>
<dbReference type="GO" id="GO:0010628">
    <property type="term" value="P:positive regulation of gene expression"/>
    <property type="evidence" value="ECO:0007669"/>
    <property type="project" value="UniProtKB-ARBA"/>
</dbReference>
<keyword evidence="8 16" id="KW-0442">Lipid degradation</keyword>
<keyword evidence="26" id="KW-1185">Reference proteome</keyword>
<dbReference type="STRING" id="75743.A0A401PIC7"/>
<evidence type="ECO:0000259" key="24">
    <source>
        <dbReference type="PROSITE" id="PS50008"/>
    </source>
</evidence>
<evidence type="ECO:0000259" key="23">
    <source>
        <dbReference type="PROSITE" id="PS50004"/>
    </source>
</evidence>
<keyword evidence="7" id="KW-0106">Calcium</keyword>
<dbReference type="FunFam" id="2.60.40.150:FF:000094">
    <property type="entry name" value="1-phosphatidylinositol 4,5-bisphosphate phosphodiesterase gamma"/>
    <property type="match status" value="1"/>
</dbReference>
<evidence type="ECO:0000259" key="22">
    <source>
        <dbReference type="PROSITE" id="PS50003"/>
    </source>
</evidence>
<dbReference type="PROSITE" id="PS50004">
    <property type="entry name" value="C2"/>
    <property type="match status" value="1"/>
</dbReference>
<evidence type="ECO:0000259" key="21">
    <source>
        <dbReference type="PROSITE" id="PS50002"/>
    </source>
</evidence>
<dbReference type="Pfam" id="PF23583">
    <property type="entry name" value="EF_HAND_2_PLCG"/>
    <property type="match status" value="1"/>
</dbReference>
<feature type="domain" description="C2" evidence="23">
    <location>
        <begin position="1043"/>
        <end position="1174"/>
    </location>
</feature>
<dbReference type="SUPFAM" id="SSF55550">
    <property type="entry name" value="SH2 domain"/>
    <property type="match status" value="2"/>
</dbReference>
<keyword evidence="4" id="KW-0597">Phosphoprotein</keyword>
<dbReference type="FunFam" id="3.30.505.10:FF:000009">
    <property type="entry name" value="1-phosphatidylinositol 4,5-bisphosphate phosphodiesterase gamma"/>
    <property type="match status" value="1"/>
</dbReference>
<dbReference type="GO" id="GO:0004435">
    <property type="term" value="F:phosphatidylinositol-4,5-bisphosphate phospholipase C activity"/>
    <property type="evidence" value="ECO:0007669"/>
    <property type="project" value="UniProtKB-UniRule"/>
</dbReference>
<dbReference type="CDD" id="cd00275">
    <property type="entry name" value="C2_PLC_like"/>
    <property type="match status" value="1"/>
</dbReference>
<dbReference type="PROSITE" id="PS50002">
    <property type="entry name" value="SH3"/>
    <property type="match status" value="1"/>
</dbReference>
<dbReference type="SUPFAM" id="SSF47473">
    <property type="entry name" value="EF-hand"/>
    <property type="match status" value="1"/>
</dbReference>
<keyword evidence="6 16" id="KW-0378">Hydrolase</keyword>
<comment type="function">
    <text evidence="14">The production of the second messenger molecules diacylglycerol (DAG) and inositol 1,4,5-trisphosphate (IP3) is mediated by activated phosphatidylinositol-specific phospholipase C enzymes. It is a crucial enzyme in transmembrane signaling.</text>
</comment>
<dbReference type="PIRSF" id="PIRSF000952">
    <property type="entry name" value="PLC-gamma"/>
    <property type="match status" value="1"/>
</dbReference>
<feature type="domain" description="SH2" evidence="20">
    <location>
        <begin position="540"/>
        <end position="645"/>
    </location>
</feature>
<dbReference type="Pfam" id="PF00017">
    <property type="entry name" value="SH2"/>
    <property type="match status" value="2"/>
</dbReference>
<keyword evidence="10 16" id="KW-0443">Lipid metabolism</keyword>
<dbReference type="GO" id="GO:0051209">
    <property type="term" value="P:release of sequestered calcium ion into cytosol"/>
    <property type="evidence" value="ECO:0007669"/>
    <property type="project" value="TreeGrafter"/>
</dbReference>
<dbReference type="InterPro" id="IPR011992">
    <property type="entry name" value="EF-hand-dom_pair"/>
</dbReference>
<dbReference type="InterPro" id="IPR036860">
    <property type="entry name" value="SH2_dom_sf"/>
</dbReference>
<dbReference type="GO" id="GO:0048015">
    <property type="term" value="P:phosphatidylinositol-mediated signaling"/>
    <property type="evidence" value="ECO:0007669"/>
    <property type="project" value="TreeGrafter"/>
</dbReference>
<keyword evidence="3 18" id="KW-0728">SH3 domain</keyword>
<comment type="subunit">
    <text evidence="15">Part of a complex composed of EEIG1, TNFRSF11A/RANK, PLCG2, GAB2, TEC and BTK; complex formation increases in the presence of TNFSF11/RANKL. Interacts (via SH2 domain) with CSF1R (tyrosine phosphorylated). Interacts constitutively with THEMIS2.</text>
</comment>
<comment type="cofactor">
    <cofactor evidence="1">
        <name>Ca(2+)</name>
        <dbReference type="ChEBI" id="CHEBI:29108"/>
    </cofactor>
</comment>
<dbReference type="SMART" id="SM00148">
    <property type="entry name" value="PLCXc"/>
    <property type="match status" value="1"/>
</dbReference>
<dbReference type="Pfam" id="PF00388">
    <property type="entry name" value="PI-PLC-X"/>
    <property type="match status" value="1"/>
</dbReference>
<dbReference type="PRINTS" id="PR00390">
    <property type="entry name" value="PHPHLIPASEC"/>
</dbReference>
<name>A0A401PIC7_SCYTO</name>
<dbReference type="InterPro" id="IPR001452">
    <property type="entry name" value="SH3_domain"/>
</dbReference>
<feature type="domain" description="SH2" evidence="20">
    <location>
        <begin position="656"/>
        <end position="745"/>
    </location>
</feature>
<dbReference type="InterPro" id="IPR000980">
    <property type="entry name" value="SH2"/>
</dbReference>
<keyword evidence="9 17" id="KW-0727">SH2 domain</keyword>
<dbReference type="FunFam" id="2.30.29.30:FF:000168">
    <property type="entry name" value="1-phosphatidylinositol 4,5-bisphosphate phosphodiesterase gamma"/>
    <property type="match status" value="1"/>
</dbReference>
<evidence type="ECO:0000256" key="7">
    <source>
        <dbReference type="ARBA" id="ARBA00022837"/>
    </source>
</evidence>
<dbReference type="Pfam" id="PF23329">
    <property type="entry name" value="EF_HAND_1_PLCG"/>
    <property type="match status" value="1"/>
</dbReference>
<dbReference type="FunFam" id="3.20.20.190:FF:000012">
    <property type="entry name" value="1-phosphatidylinositol 4,5-bisphosphate phosphodiesterase gamma"/>
    <property type="match status" value="1"/>
</dbReference>
<dbReference type="PROSITE" id="PS50008">
    <property type="entry name" value="PIPLC_Y_DOMAIN"/>
    <property type="match status" value="1"/>
</dbReference>
<dbReference type="GO" id="GO:1902533">
    <property type="term" value="P:positive regulation of intracellular signal transduction"/>
    <property type="evidence" value="ECO:0007669"/>
    <property type="project" value="UniProtKB-ARBA"/>
</dbReference>
<dbReference type="PANTHER" id="PTHR10336:SF25">
    <property type="entry name" value="1-PHOSPHATIDYLINOSITOL 4,5-BISPHOSPHATE PHOSPHODIESTERASE GAMMA-2"/>
    <property type="match status" value="1"/>
</dbReference>
<dbReference type="CDD" id="cd10341">
    <property type="entry name" value="SH2_N-SH2_PLC_gamma_like"/>
    <property type="match status" value="1"/>
</dbReference>
<dbReference type="InterPro" id="IPR016279">
    <property type="entry name" value="PLC-gamma"/>
</dbReference>
<evidence type="ECO:0000256" key="15">
    <source>
        <dbReference type="ARBA" id="ARBA00062151"/>
    </source>
</evidence>
<feature type="domain" description="SH3" evidence="21">
    <location>
        <begin position="775"/>
        <end position="835"/>
    </location>
</feature>
<dbReference type="PANTHER" id="PTHR10336">
    <property type="entry name" value="PHOSPHOINOSITIDE-SPECIFIC PHOSPHOLIPASE C FAMILY PROTEIN"/>
    <property type="match status" value="1"/>
</dbReference>
<evidence type="ECO:0000256" key="8">
    <source>
        <dbReference type="ARBA" id="ARBA00022963"/>
    </source>
</evidence>
<evidence type="ECO:0000256" key="10">
    <source>
        <dbReference type="ARBA" id="ARBA00023098"/>
    </source>
</evidence>
<evidence type="ECO:0000256" key="17">
    <source>
        <dbReference type="PROSITE-ProRule" id="PRU00191"/>
    </source>
</evidence>
<evidence type="ECO:0000256" key="13">
    <source>
        <dbReference type="ARBA" id="ARBA00023674"/>
    </source>
</evidence>
<evidence type="ECO:0000256" key="3">
    <source>
        <dbReference type="ARBA" id="ARBA00022443"/>
    </source>
</evidence>
<evidence type="ECO:0000313" key="26">
    <source>
        <dbReference type="Proteomes" id="UP000288216"/>
    </source>
</evidence>
<feature type="domain" description="PI-PLC Y-box" evidence="24">
    <location>
        <begin position="937"/>
        <end position="1054"/>
    </location>
</feature>
<protein>
    <recommendedName>
        <fullName evidence="16">1-phosphatidylinositol 4,5-bisphosphate phosphodiesterase gamma</fullName>
        <ecNumber evidence="16">3.1.4.11</ecNumber>
    </recommendedName>
</protein>
<dbReference type="Proteomes" id="UP000288216">
    <property type="component" value="Unassembled WGS sequence"/>
</dbReference>
<keyword evidence="12 16" id="KW-0807">Transducer</keyword>
<dbReference type="Gene3D" id="3.30.505.10">
    <property type="entry name" value="SH2 domain"/>
    <property type="match status" value="2"/>
</dbReference>
<dbReference type="OrthoDB" id="269822at2759"/>
<evidence type="ECO:0000256" key="14">
    <source>
        <dbReference type="ARBA" id="ARBA00057069"/>
    </source>
</evidence>
<organism evidence="25 26">
    <name type="scientific">Scyliorhinus torazame</name>
    <name type="common">Cloudy catshark</name>
    <name type="synonym">Catulus torazame</name>
    <dbReference type="NCBI Taxonomy" id="75743"/>
    <lineage>
        <taxon>Eukaryota</taxon>
        <taxon>Metazoa</taxon>
        <taxon>Chordata</taxon>
        <taxon>Craniata</taxon>
        <taxon>Vertebrata</taxon>
        <taxon>Chondrichthyes</taxon>
        <taxon>Elasmobranchii</taxon>
        <taxon>Galeomorphii</taxon>
        <taxon>Galeoidea</taxon>
        <taxon>Carcharhiniformes</taxon>
        <taxon>Scyliorhinidae</taxon>
        <taxon>Scyliorhinus</taxon>
    </lineage>
</organism>
<dbReference type="PROSITE" id="PS50003">
    <property type="entry name" value="PH_DOMAIN"/>
    <property type="match status" value="1"/>
</dbReference>
<dbReference type="InterPro" id="IPR056586">
    <property type="entry name" value="EF-hand_PLCG1"/>
</dbReference>
<dbReference type="GO" id="GO:0010634">
    <property type="term" value="P:positive regulation of epithelial cell migration"/>
    <property type="evidence" value="ECO:0007669"/>
    <property type="project" value="TreeGrafter"/>
</dbReference>
<dbReference type="CDD" id="cd08592">
    <property type="entry name" value="PI-PLCc_gamma"/>
    <property type="match status" value="1"/>
</dbReference>
<dbReference type="SMART" id="SM00326">
    <property type="entry name" value="SH3"/>
    <property type="match status" value="1"/>
</dbReference>
<dbReference type="SUPFAM" id="SSF50729">
    <property type="entry name" value="PH domain-like"/>
    <property type="match status" value="1"/>
</dbReference>
<evidence type="ECO:0000256" key="5">
    <source>
        <dbReference type="ARBA" id="ARBA00022737"/>
    </source>
</evidence>
<evidence type="ECO:0000256" key="11">
    <source>
        <dbReference type="ARBA" id="ARBA00023136"/>
    </source>
</evidence>
<feature type="domain" description="PH" evidence="22">
    <location>
        <begin position="21"/>
        <end position="135"/>
    </location>
</feature>
<evidence type="ECO:0000256" key="6">
    <source>
        <dbReference type="ARBA" id="ARBA00022801"/>
    </source>
</evidence>
<dbReference type="GO" id="GO:0009395">
    <property type="term" value="P:phospholipid catabolic process"/>
    <property type="evidence" value="ECO:0007669"/>
    <property type="project" value="UniProtKB-UniRule"/>
</dbReference>
<dbReference type="EC" id="3.1.4.11" evidence="16"/>
<evidence type="ECO:0000256" key="16">
    <source>
        <dbReference type="PIRNR" id="PIRNR000952"/>
    </source>
</evidence>
<dbReference type="InterPro" id="IPR035892">
    <property type="entry name" value="C2_domain_sf"/>
</dbReference>
<comment type="caution">
    <text evidence="25">The sequence shown here is derived from an EMBL/GenBank/DDBJ whole genome shotgun (WGS) entry which is preliminary data.</text>
</comment>
<comment type="function">
    <text evidence="16">Mediates the production of the second messenger molecules diacylglycerol (DAG) and inositol 1,4,5-trisphosphate (IP3). Plays an important role in the regulation of intracellular signaling cascades.</text>
</comment>
<dbReference type="SMART" id="SM00252">
    <property type="entry name" value="SH2"/>
    <property type="match status" value="2"/>
</dbReference>
<evidence type="ECO:0000256" key="2">
    <source>
        <dbReference type="ARBA" id="ARBA00004285"/>
    </source>
</evidence>
<evidence type="ECO:0000256" key="4">
    <source>
        <dbReference type="ARBA" id="ARBA00022553"/>
    </source>
</evidence>
<dbReference type="InterPro" id="IPR017946">
    <property type="entry name" value="PLC-like_Pdiesterase_TIM-brl"/>
</dbReference>
<dbReference type="SUPFAM" id="SSF50044">
    <property type="entry name" value="SH3-domain"/>
    <property type="match status" value="1"/>
</dbReference>
<dbReference type="Pfam" id="PF17787">
    <property type="entry name" value="PH_14"/>
    <property type="match status" value="1"/>
</dbReference>
<comment type="subcellular location">
    <subcellularLocation>
        <location evidence="2">Membrane raft</location>
    </subcellularLocation>
</comment>
<dbReference type="InterPro" id="IPR000008">
    <property type="entry name" value="C2_dom"/>
</dbReference>
<feature type="region of interest" description="Disordered" evidence="19">
    <location>
        <begin position="1232"/>
        <end position="1286"/>
    </location>
</feature>
<dbReference type="SMART" id="SM00239">
    <property type="entry name" value="C2"/>
    <property type="match status" value="1"/>
</dbReference>
<dbReference type="Gene3D" id="2.30.29.30">
    <property type="entry name" value="Pleckstrin-homology domain (PH domain)/Phosphotyrosine-binding domain (PTB)"/>
    <property type="match status" value="1"/>
</dbReference>
<dbReference type="Pfam" id="PF00387">
    <property type="entry name" value="PI-PLC-Y"/>
    <property type="match status" value="1"/>
</dbReference>
<dbReference type="InterPro" id="IPR001711">
    <property type="entry name" value="PLipase_C_Pinositol-sp_Y"/>
</dbReference>
<accession>A0A401PIC7</accession>
<evidence type="ECO:0000256" key="19">
    <source>
        <dbReference type="SAM" id="MobiDB-lite"/>
    </source>
</evidence>
<evidence type="ECO:0000259" key="20">
    <source>
        <dbReference type="PROSITE" id="PS50001"/>
    </source>
</evidence>
<dbReference type="PRINTS" id="PR00452">
    <property type="entry name" value="SH3DOMAIN"/>
</dbReference>
<gene>
    <name evidence="25" type="ORF">scyTo_0006523</name>
</gene>
<dbReference type="Gene3D" id="2.60.40.150">
    <property type="entry name" value="C2 domain"/>
    <property type="match status" value="1"/>
</dbReference>
<dbReference type="InterPro" id="IPR001192">
    <property type="entry name" value="PI-PLC_fam"/>
</dbReference>
<dbReference type="CDD" id="cd13362">
    <property type="entry name" value="PH_PLC_gamma"/>
    <property type="match status" value="1"/>
</dbReference>
<dbReference type="EMBL" id="BFAA01002211">
    <property type="protein sequence ID" value="GCB72893.1"/>
    <property type="molecule type" value="Genomic_DNA"/>
</dbReference>
<dbReference type="InterPro" id="IPR035023">
    <property type="entry name" value="PLC-gamma_C-SH2"/>
</dbReference>
<dbReference type="InterPro" id="IPR036028">
    <property type="entry name" value="SH3-like_dom_sf"/>
</dbReference>
<evidence type="ECO:0000256" key="12">
    <source>
        <dbReference type="ARBA" id="ARBA00023224"/>
    </source>
</evidence>
<dbReference type="InterPro" id="IPR037862">
    <property type="entry name" value="PLC-beta_PH"/>
</dbReference>
<keyword evidence="5" id="KW-0677">Repeat</keyword>
<dbReference type="InterPro" id="IPR001849">
    <property type="entry name" value="PH_domain"/>
</dbReference>
<proteinExistence type="predicted"/>
<dbReference type="OMA" id="LYKETHA"/>
<dbReference type="Pfam" id="PF00018">
    <property type="entry name" value="SH3_1"/>
    <property type="match status" value="1"/>
</dbReference>
<dbReference type="GO" id="GO:0046488">
    <property type="term" value="P:phosphatidylinositol metabolic process"/>
    <property type="evidence" value="ECO:0007669"/>
    <property type="project" value="TreeGrafter"/>
</dbReference>
<dbReference type="PROSITE" id="PS50007">
    <property type="entry name" value="PIPLC_X_DOMAIN"/>
    <property type="match status" value="1"/>
</dbReference>
<evidence type="ECO:0000256" key="18">
    <source>
        <dbReference type="PROSITE-ProRule" id="PRU00192"/>
    </source>
</evidence>
<dbReference type="InterPro" id="IPR000909">
    <property type="entry name" value="PLipase_C_PInositol-sp_X_dom"/>
</dbReference>
<dbReference type="FunFam" id="2.30.30.40:FF:000119">
    <property type="entry name" value="1-phosphatidylinositol 4,5-bisphosphate phosphodiesterase gamma"/>
    <property type="match status" value="1"/>
</dbReference>
<dbReference type="GO" id="GO:0032587">
    <property type="term" value="C:ruffle membrane"/>
    <property type="evidence" value="ECO:0007669"/>
    <property type="project" value="TreeGrafter"/>
</dbReference>
<dbReference type="SMART" id="SM00149">
    <property type="entry name" value="PLCYc"/>
    <property type="match status" value="1"/>
</dbReference>
<reference evidence="25 26" key="1">
    <citation type="journal article" date="2018" name="Nat. Ecol. Evol.">
        <title>Shark genomes provide insights into elasmobranch evolution and the origin of vertebrates.</title>
        <authorList>
            <person name="Hara Y"/>
            <person name="Yamaguchi K"/>
            <person name="Onimaru K"/>
            <person name="Kadota M"/>
            <person name="Koyanagi M"/>
            <person name="Keeley SD"/>
            <person name="Tatsumi K"/>
            <person name="Tanaka K"/>
            <person name="Motone F"/>
            <person name="Kageyama Y"/>
            <person name="Nozu R"/>
            <person name="Adachi N"/>
            <person name="Nishimura O"/>
            <person name="Nakagawa R"/>
            <person name="Tanegashima C"/>
            <person name="Kiyatake I"/>
            <person name="Matsumoto R"/>
            <person name="Murakumo K"/>
            <person name="Nishida K"/>
            <person name="Terakita A"/>
            <person name="Kuratani S"/>
            <person name="Sato K"/>
            <person name="Hyodo S Kuraku.S."/>
        </authorList>
    </citation>
    <scope>NUCLEOTIDE SEQUENCE [LARGE SCALE GENOMIC DNA]</scope>
</reference>
<evidence type="ECO:0000313" key="25">
    <source>
        <dbReference type="EMBL" id="GCB72893.1"/>
    </source>
</evidence>
<dbReference type="GO" id="GO:0045121">
    <property type="term" value="C:membrane raft"/>
    <property type="evidence" value="ECO:0007669"/>
    <property type="project" value="UniProtKB-SubCell"/>
</dbReference>
<dbReference type="Gene3D" id="3.20.20.190">
    <property type="entry name" value="Phosphatidylinositol (PI) phosphodiesterase"/>
    <property type="match status" value="2"/>
</dbReference>
<feature type="compositionally biased region" description="Basic and acidic residues" evidence="19">
    <location>
        <begin position="1262"/>
        <end position="1278"/>
    </location>
</feature>
<keyword evidence="11" id="KW-0472">Membrane</keyword>
<dbReference type="InterPro" id="IPR035024">
    <property type="entry name" value="PLC-gamma_N-SH2"/>
</dbReference>
<dbReference type="SUPFAM" id="SSF49562">
    <property type="entry name" value="C2 domain (Calcium/lipid-binding domain, CaLB)"/>
    <property type="match status" value="1"/>
</dbReference>
<dbReference type="SUPFAM" id="SSF51695">
    <property type="entry name" value="PLC-like phosphodiesterases"/>
    <property type="match status" value="1"/>
</dbReference>
<dbReference type="Gene3D" id="2.30.30.40">
    <property type="entry name" value="SH3 Domains"/>
    <property type="match status" value="1"/>
</dbReference>
<dbReference type="InterPro" id="IPR057061">
    <property type="entry name" value="PLCG_EF-hand_2"/>
</dbReference>
<dbReference type="FunFam" id="3.30.505.10:FF:000011">
    <property type="entry name" value="1-phosphatidylinositol 4,5-bisphosphate phosphodiesterase gamma"/>
    <property type="match status" value="1"/>
</dbReference>
<sequence>MSWVRDGLDSMSEPEKSQLKRTLELGAVMTVFSLKKSQPERRTLQVIMETQQLSWNRTADKIEGVLDLQEIKEIRFGKNSKDFEQISKDLKDKYSDDACFTVFYGTDFVLNNLSLAANSKEEASKWLKGLEILYKETHAALTPLRIESWLRKQFYSVDSTRRTSISLKELKVMLPQVNFKVPSMKFLKDKMGDTGNSKDDFTFEHFHQFYKNVMFESQKVILDTFKVEGSVFILGRTDRLTASVLYLHDFQRFLLHEQKESWASDVKKVRELMTRSIYDTYRETKEPFFYVDEFLTYLFSRENTIWDTKYDAICPQDMNNPLSHYWISSSHNTYLTGDQVRSDSSTEAYARCLRMGCRCIELDCWDGPDGKPIIYHGWTLTSKIKFDDVVDTIKAHAFVSSEYPIILSIEEHCTVEQQRHMATKFKETFGSMLITKQTEANAEQLPSPAQLTNKIIIKHKKLESQQETNTSTVYTSFKELEKKSGFLYLLDPIDLIWYKHYCVIADGKLYFADSTDDDNEVTRMTNQEINSTDRHFNEKWFHGKMGRDGRQRAERLLQEFCMETMGRDGTFLVRESDTFPGDFTLSFWRNGRVQHCRIRSFTEGEGTKYFLTDNLTFNTVYDLVQYYQGTPLRCSEFELRLTEAVPSPNPHESQEWYYKNLSRGEAEDMLMRIPRDGAFLVRKRDESNSYAITFRAESKVKHCRINYEEGKYILGTSAEFDSLVELISYHKKQPLYRKMKLRYPVTERMLERYSAEKDYGSLYGINYVDPNELAPAQGSVKALYNYQGQQQDELTFPRGAIIHNVKKQDKGWWKGDYEDKIQKFFPSNYVEVISAEIQEDLSNQITEDNPLGVICRGIVELAKCSVVKQSKGMHGMAYVFTIQPKVPADAPPLDVGTDTLEDMFSWYSEVIQCSQKTYVQEENRNEMERKQQIAKELSDLVVYCRPTKSREFLLNAKDITDYKEMRSFAENKADTILKQKSKEFREYNRKQLSRIYPKGQRIDSSNYDPIVLWQHGSQMAALNFQTPDKPMQLNQSLFSMNGRTGFVLQPESLRSDNSTQHRPYSVKIKILGARHLPKPGRCIVCPFVEVELCGAENENKKFKTVVINDNGLNPVWSGGVEDASEEFVIQDPSLAFLRFVVYEEDMFSDPNFLAHATFPIKGIKTGYRSVPLKNGYNEDIELAALLVQCEVNQLGEGEEELYSSRQQLRQRPVEGLYDTAPIRQRTVDGLYNSSAPRQRQFEPMLYDSSPMQTGRSGVQRDQLPEVPKRRGKEKEKRFVNSTKFYS</sequence>
<evidence type="ECO:0000256" key="9">
    <source>
        <dbReference type="ARBA" id="ARBA00022999"/>
    </source>
</evidence>